<dbReference type="Proteomes" id="UP000249758">
    <property type="component" value="Segment"/>
</dbReference>
<feature type="region of interest" description="Disordered" evidence="1">
    <location>
        <begin position="1"/>
        <end position="33"/>
    </location>
</feature>
<dbReference type="EMBL" id="MG011691">
    <property type="protein sequence ID" value="AVK77314.1"/>
    <property type="molecule type" value="Genomic_DNA"/>
</dbReference>
<reference evidence="2" key="1">
    <citation type="journal article" date="2018" name="Nat. Commun.">
        <title>Diversity and evolution of the emerging Pandoraviridae family.</title>
        <authorList>
            <person name="Legendre M."/>
            <person name="Fabre E."/>
            <person name="Poirot O."/>
            <person name="Jeudy S."/>
            <person name="Lartigue A."/>
            <person name="Alempic J.M."/>
            <person name="Beucher L."/>
            <person name="Philippe N."/>
            <person name="Bertaux L."/>
            <person name="Christo-Foroux E."/>
            <person name="Labadie K."/>
            <person name="Coute Y."/>
            <person name="Abergel C."/>
            <person name="Claverie J.M."/>
        </authorList>
    </citation>
    <scope>NUCLEOTIDE SEQUENCE [LARGE SCALE GENOMIC DNA]</scope>
    <source>
        <strain evidence="2">Macleodensis</strain>
    </source>
</reference>
<organism evidence="2">
    <name type="scientific">Pandoravirus macleodensis</name>
    <dbReference type="NCBI Taxonomy" id="2107707"/>
    <lineage>
        <taxon>Viruses</taxon>
        <taxon>Pandoravirus</taxon>
    </lineage>
</organism>
<proteinExistence type="predicted"/>
<sequence length="778" mass="85744">MQRQQDLTCDCADAAHDEKESPLDRPSMTTRTDNVSKEQWDARAHNLDGLAQALSRLASKRYAAAYEYLHGAQEKKETAHDQIIDTEDLRALCDTVCHEWKHILRRHASSVCDARGLDLCVAAVERLGLTVHVVDTDAVEKDDDPLFPKMKYSCRSHSPRPSDDDPAEHVGPDDDVQGEPTDCAIDDKRSIGTTQGNRALPMCLFLTCSRPLACVGQTRDEDPSIARLALKVCIGVDNGPWATTGSVVDVETGVVIPIGCTLVSHPPLAQRGDHRLTMAMKRCRLADFLASGKRTWKAFAQQRYAPLRRVPGVLARHGWTVKENRHMPWSWSTTALPNAEYDARALVLRREDVPVPVGLFLIRGRLAVVPGGATGHIDGTPRDIPGVFGSDPIDAMTYPEADLAPPHRRDHLFDSDYRSFQLECARQRAKLVGMGLVSPLVILGRQDRFCERVGAATMGDDQYDCEFLRPVFANRVVACDDLDRLTDIIEQHVAQSVFGEYGPVDAATGRYLNGGTCDDLVDEAIGSGRLLSGLACATAVSCKMYEAPVDPFDSSSTADDAPRLIVNWRGQFQPACAVPRNGEKRLPLIVSAAIVLQTNGCGGAYVAVSIPKSKVCLVLGRARPDHTPSLTRPQWLIDSDSDSEDDRGPYGGDNDIYSEKHQNHNVVIDDVGNDDVDNDDVDNDDVEHDHAVWRALVARCARAPITHPPDLHPVLMLALETERERSERACFVPWAYRTDERGAVDVQTLTVWVLDRVTEIMTAFGMHIDTLCSASYSR</sequence>
<feature type="region of interest" description="Disordered" evidence="1">
    <location>
        <begin position="629"/>
        <end position="662"/>
    </location>
</feature>
<evidence type="ECO:0000313" key="2">
    <source>
        <dbReference type="EMBL" id="AVK77314.1"/>
    </source>
</evidence>
<dbReference type="KEGG" id="vg:36841769"/>
<feature type="region of interest" description="Disordered" evidence="1">
    <location>
        <begin position="150"/>
        <end position="188"/>
    </location>
</feature>
<evidence type="ECO:0000256" key="1">
    <source>
        <dbReference type="SAM" id="MobiDB-lite"/>
    </source>
</evidence>
<dbReference type="Pfam" id="PF19072">
    <property type="entry name" value="DUF5768"/>
    <property type="match status" value="1"/>
</dbReference>
<feature type="compositionally biased region" description="Basic and acidic residues" evidence="1">
    <location>
        <begin position="160"/>
        <end position="172"/>
    </location>
</feature>
<name>A0A2U7UFS8_9VIRU</name>
<protein>
    <submittedName>
        <fullName evidence="2">Uncharacterized protein</fullName>
    </submittedName>
</protein>
<dbReference type="RefSeq" id="YP_009481310.1">
    <property type="nucleotide sequence ID" value="NC_037665.1"/>
</dbReference>
<gene>
    <name evidence="2" type="ORF">pmac_cds_626</name>
</gene>
<dbReference type="InterPro" id="IPR043909">
    <property type="entry name" value="DUF5768"/>
</dbReference>
<accession>A0A2U7UFS8</accession>
<feature type="compositionally biased region" description="Basic and acidic residues" evidence="1">
    <location>
        <begin position="13"/>
        <end position="23"/>
    </location>
</feature>
<dbReference type="GeneID" id="36841769"/>